<dbReference type="PROSITE" id="PS50850">
    <property type="entry name" value="MFS"/>
    <property type="match status" value="1"/>
</dbReference>
<dbReference type="EMBL" id="DSIY01000278">
    <property type="protein sequence ID" value="HEG92159.1"/>
    <property type="molecule type" value="Genomic_DNA"/>
</dbReference>
<evidence type="ECO:0000313" key="9">
    <source>
        <dbReference type="EMBL" id="HEG92159.1"/>
    </source>
</evidence>
<evidence type="ECO:0000256" key="7">
    <source>
        <dbReference type="SAM" id="Phobius"/>
    </source>
</evidence>
<dbReference type="Pfam" id="PF07690">
    <property type="entry name" value="MFS_1"/>
    <property type="match status" value="1"/>
</dbReference>
<feature type="transmembrane region" description="Helical" evidence="7">
    <location>
        <begin position="372"/>
        <end position="396"/>
    </location>
</feature>
<organism evidence="9">
    <name type="scientific">Thermorudis peleae</name>
    <dbReference type="NCBI Taxonomy" id="1382356"/>
    <lineage>
        <taxon>Bacteria</taxon>
        <taxon>Pseudomonadati</taxon>
        <taxon>Thermomicrobiota</taxon>
        <taxon>Thermomicrobia</taxon>
        <taxon>Thermomicrobia incertae sedis</taxon>
        <taxon>Thermorudis</taxon>
    </lineage>
</organism>
<evidence type="ECO:0000256" key="1">
    <source>
        <dbReference type="ARBA" id="ARBA00004141"/>
    </source>
</evidence>
<feature type="transmembrane region" description="Helical" evidence="7">
    <location>
        <begin position="201"/>
        <end position="219"/>
    </location>
</feature>
<evidence type="ECO:0000256" key="4">
    <source>
        <dbReference type="ARBA" id="ARBA00022989"/>
    </source>
</evidence>
<dbReference type="AlphaFoldDB" id="A0A831TJR9"/>
<dbReference type="CDD" id="cd17320">
    <property type="entry name" value="MFS_MdfA_MDR_like"/>
    <property type="match status" value="1"/>
</dbReference>
<dbReference type="InterPro" id="IPR011701">
    <property type="entry name" value="MFS"/>
</dbReference>
<dbReference type="Gene3D" id="1.20.1720.10">
    <property type="entry name" value="Multidrug resistance protein D"/>
    <property type="match status" value="1"/>
</dbReference>
<feature type="transmembrane region" description="Helical" evidence="7">
    <location>
        <begin position="339"/>
        <end position="360"/>
    </location>
</feature>
<reference evidence="9" key="1">
    <citation type="journal article" date="2020" name="mSystems">
        <title>Genome- and Community-Level Interaction Insights into Carbon Utilization and Element Cycling Functions of Hydrothermarchaeota in Hydrothermal Sediment.</title>
        <authorList>
            <person name="Zhou Z."/>
            <person name="Liu Y."/>
            <person name="Xu W."/>
            <person name="Pan J."/>
            <person name="Luo Z.H."/>
            <person name="Li M."/>
        </authorList>
    </citation>
    <scope>NUCLEOTIDE SEQUENCE [LARGE SCALE GENOMIC DNA]</scope>
    <source>
        <strain evidence="9">SpSt-210</strain>
    </source>
</reference>
<evidence type="ECO:0000256" key="3">
    <source>
        <dbReference type="ARBA" id="ARBA00022692"/>
    </source>
</evidence>
<gene>
    <name evidence="9" type="ORF">ENP34_12090</name>
</gene>
<dbReference type="InterPro" id="IPR020846">
    <property type="entry name" value="MFS_dom"/>
</dbReference>
<keyword evidence="4 7" id="KW-1133">Transmembrane helix</keyword>
<feature type="transmembrane region" description="Helical" evidence="7">
    <location>
        <begin position="259"/>
        <end position="282"/>
    </location>
</feature>
<feature type="transmembrane region" description="Helical" evidence="7">
    <location>
        <begin position="408"/>
        <end position="426"/>
    </location>
</feature>
<proteinExistence type="predicted"/>
<keyword evidence="5 7" id="KW-0472">Membrane</keyword>
<keyword evidence="2" id="KW-0813">Transport</keyword>
<evidence type="ECO:0000259" key="8">
    <source>
        <dbReference type="PROSITE" id="PS50850"/>
    </source>
</evidence>
<comment type="caution">
    <text evidence="9">The sequence shown here is derived from an EMBL/GenBank/DDBJ whole genome shotgun (WGS) entry which is preliminary data.</text>
</comment>
<dbReference type="InterPro" id="IPR036259">
    <property type="entry name" value="MFS_trans_sf"/>
</dbReference>
<feature type="transmembrane region" description="Helical" evidence="7">
    <location>
        <begin position="462"/>
        <end position="487"/>
    </location>
</feature>
<dbReference type="PANTHER" id="PTHR23502">
    <property type="entry name" value="MAJOR FACILITATOR SUPERFAMILY"/>
    <property type="match status" value="1"/>
</dbReference>
<sequence length="535" mass="56755">MRREHSGNALPSHIPRSEGMDACAVLYRSYREYSGSRPPPIVEDPYPSASWLPSGYARRGRGVRRSQQDACLSAMMEHSSSLARWAGREPSSPVARRATRPGGMRQVTTKGRQATTPDTRQENAGARSPVSPAELTALLGFMMGLSAFSIDAMLPALHDLAVAFQTSDTRAQLVVNLYFFGFAAGQIVFGPLSDRFGRRSLLSVSATGFFLCALALVFAPSLGLILVLRFLQGVFGAALRVVGTALVRDVYRGEAMARVLSFAMLVLLVAPLFAPSLGVLLLRWGWRAPFGMIAAISAFLTVWLVLRLPESLPPGRRRPLQLDHLRRAWQRLLQTPPSLAFTVILGCSYGMLYAYLASSAQLYKGHFGLSNALFALAFAGTGLAQVLGTVTNGLVITRLGLRRVLPPAVVGLSLVSVSLLGVAALGVGVLGYWLLMSAAFFGIALIFSNANSAALEPLGDIAGFASSVIGFTSTVLANLFGLAIGQLAQGSPAGLALGFFLLSLGNVLALAVVLRAGWRRASEPSDLPAAGAPGN</sequence>
<accession>A0A831TJR9</accession>
<dbReference type="SUPFAM" id="SSF103473">
    <property type="entry name" value="MFS general substrate transporter"/>
    <property type="match status" value="1"/>
</dbReference>
<dbReference type="GO" id="GO:0022857">
    <property type="term" value="F:transmembrane transporter activity"/>
    <property type="evidence" value="ECO:0007669"/>
    <property type="project" value="InterPro"/>
</dbReference>
<comment type="subcellular location">
    <subcellularLocation>
        <location evidence="1">Membrane</location>
        <topology evidence="1">Multi-pass membrane protein</topology>
    </subcellularLocation>
</comment>
<feature type="compositionally biased region" description="Polar residues" evidence="6">
    <location>
        <begin position="106"/>
        <end position="118"/>
    </location>
</feature>
<feature type="transmembrane region" description="Helical" evidence="7">
    <location>
        <begin position="288"/>
        <end position="308"/>
    </location>
</feature>
<feature type="transmembrane region" description="Helical" evidence="7">
    <location>
        <begin position="169"/>
        <end position="189"/>
    </location>
</feature>
<keyword evidence="3 7" id="KW-0812">Transmembrane</keyword>
<feature type="transmembrane region" description="Helical" evidence="7">
    <location>
        <begin position="493"/>
        <end position="514"/>
    </location>
</feature>
<feature type="region of interest" description="Disordered" evidence="6">
    <location>
        <begin position="82"/>
        <end position="127"/>
    </location>
</feature>
<feature type="transmembrane region" description="Helical" evidence="7">
    <location>
        <begin position="432"/>
        <end position="450"/>
    </location>
</feature>
<evidence type="ECO:0000256" key="6">
    <source>
        <dbReference type="SAM" id="MobiDB-lite"/>
    </source>
</evidence>
<evidence type="ECO:0000256" key="2">
    <source>
        <dbReference type="ARBA" id="ARBA00022448"/>
    </source>
</evidence>
<protein>
    <submittedName>
        <fullName evidence="9">MFS transporter</fullName>
    </submittedName>
</protein>
<feature type="domain" description="Major facilitator superfamily (MFS) profile" evidence="8">
    <location>
        <begin position="132"/>
        <end position="521"/>
    </location>
</feature>
<dbReference type="GO" id="GO:0005886">
    <property type="term" value="C:plasma membrane"/>
    <property type="evidence" value="ECO:0007669"/>
    <property type="project" value="TreeGrafter"/>
</dbReference>
<evidence type="ECO:0000256" key="5">
    <source>
        <dbReference type="ARBA" id="ARBA00023136"/>
    </source>
</evidence>
<name>A0A831TJR9_9BACT</name>
<dbReference type="PANTHER" id="PTHR23502:SF132">
    <property type="entry name" value="POLYAMINE TRANSPORTER 2-RELATED"/>
    <property type="match status" value="1"/>
</dbReference>